<evidence type="ECO:0000256" key="1">
    <source>
        <dbReference type="PROSITE-ProRule" id="PRU00182"/>
    </source>
</evidence>
<dbReference type="InterPro" id="IPR012677">
    <property type="entry name" value="Nucleotide-bd_a/b_plait_sf"/>
</dbReference>
<dbReference type="PROSITE" id="PS50889">
    <property type="entry name" value="S4"/>
    <property type="match status" value="1"/>
</dbReference>
<feature type="domain" description="RNA-binding S4" evidence="2">
    <location>
        <begin position="179"/>
        <end position="242"/>
    </location>
</feature>
<organism evidence="3 4">
    <name type="scientific">Youxingia wuxianensis</name>
    <dbReference type="NCBI Taxonomy" id="2763678"/>
    <lineage>
        <taxon>Bacteria</taxon>
        <taxon>Bacillati</taxon>
        <taxon>Bacillota</taxon>
        <taxon>Clostridia</taxon>
        <taxon>Eubacteriales</taxon>
        <taxon>Oscillospiraceae</taxon>
        <taxon>Youxingia</taxon>
    </lineage>
</organism>
<evidence type="ECO:0000313" key="4">
    <source>
        <dbReference type="Proteomes" id="UP000623678"/>
    </source>
</evidence>
<dbReference type="GO" id="GO:0003723">
    <property type="term" value="F:RNA binding"/>
    <property type="evidence" value="ECO:0007669"/>
    <property type="project" value="UniProtKB-KW"/>
</dbReference>
<keyword evidence="1" id="KW-0694">RNA-binding</keyword>
<dbReference type="Pfam" id="PF01479">
    <property type="entry name" value="S4"/>
    <property type="match status" value="1"/>
</dbReference>
<protein>
    <submittedName>
        <fullName evidence="3">RNA-binding protein</fullName>
    </submittedName>
</protein>
<dbReference type="EMBL" id="JACRTD010000001">
    <property type="protein sequence ID" value="MBC8584336.1"/>
    <property type="molecule type" value="Genomic_DNA"/>
</dbReference>
<dbReference type="InterPro" id="IPR036986">
    <property type="entry name" value="S4_RNA-bd_sf"/>
</dbReference>
<dbReference type="Gene3D" id="3.10.290.10">
    <property type="entry name" value="RNA-binding S4 domain"/>
    <property type="match status" value="1"/>
</dbReference>
<evidence type="ECO:0000313" key="3">
    <source>
        <dbReference type="EMBL" id="MBC8584336.1"/>
    </source>
</evidence>
<dbReference type="Pfam" id="PF17774">
    <property type="entry name" value="YlmH_RBD"/>
    <property type="match status" value="1"/>
</dbReference>
<dbReference type="InterPro" id="IPR040591">
    <property type="entry name" value="RqcP2_RBD"/>
</dbReference>
<dbReference type="Gene3D" id="3.30.70.330">
    <property type="match status" value="1"/>
</dbReference>
<dbReference type="SMART" id="SM00363">
    <property type="entry name" value="S4"/>
    <property type="match status" value="1"/>
</dbReference>
<dbReference type="InterPro" id="IPR002942">
    <property type="entry name" value="S4_RNA-bd"/>
</dbReference>
<dbReference type="CDD" id="cd00165">
    <property type="entry name" value="S4"/>
    <property type="match status" value="1"/>
</dbReference>
<keyword evidence="4" id="KW-1185">Reference proteome</keyword>
<proteinExistence type="predicted"/>
<sequence length="255" mass="28324">MKPIKFQDKQEKIFAAHIGDLFEIANEKYTAKFSGFLDLREYHIAQQVACAGGYDNFLFWGGYAQAERMMLGVFPPYDPLAQEQFPISPVTLHFRKEDPVGHRDILGSLMGLEIKREAVGDILVEEGTAVFFLTNTASATVLSELKKVGRWGVKVSEGLPQILPAAYKYVDLYLNVSSLRLDCLTSAVTGQSREKSAQLIKGGLVSVGGAPVEQVSYMVEKGDILSIRGFGKYLFVQVEKVTKKGRLQILCKKYS</sequence>
<dbReference type="SUPFAM" id="SSF55174">
    <property type="entry name" value="Alpha-L RNA-binding motif"/>
    <property type="match status" value="1"/>
</dbReference>
<name>A0A926EKN2_9FIRM</name>
<gene>
    <name evidence="3" type="ORF">H8705_01905</name>
</gene>
<reference evidence="3" key="1">
    <citation type="submission" date="2020-08" db="EMBL/GenBank/DDBJ databases">
        <title>Genome public.</title>
        <authorList>
            <person name="Liu C."/>
            <person name="Sun Q."/>
        </authorList>
    </citation>
    <scope>NUCLEOTIDE SEQUENCE</scope>
    <source>
        <strain evidence="3">NSJ-64</strain>
    </source>
</reference>
<comment type="caution">
    <text evidence="3">The sequence shown here is derived from an EMBL/GenBank/DDBJ whole genome shotgun (WGS) entry which is preliminary data.</text>
</comment>
<dbReference type="Gene3D" id="3.30.1370.160">
    <property type="match status" value="1"/>
</dbReference>
<evidence type="ECO:0000259" key="2">
    <source>
        <dbReference type="SMART" id="SM00363"/>
    </source>
</evidence>
<dbReference type="RefSeq" id="WP_262394159.1">
    <property type="nucleotide sequence ID" value="NZ_JACRTD010000001.1"/>
</dbReference>
<dbReference type="AlphaFoldDB" id="A0A926EKN2"/>
<dbReference type="Proteomes" id="UP000623678">
    <property type="component" value="Unassembled WGS sequence"/>
</dbReference>
<accession>A0A926EKN2</accession>